<evidence type="ECO:0000313" key="2">
    <source>
        <dbReference type="EMBL" id="SVA37831.1"/>
    </source>
</evidence>
<keyword evidence="1" id="KW-0472">Membrane</keyword>
<sequence length="102" mass="11745">MVEIKEKFQLQTNLILSSVLVLFIQLSANLLVMMEPKNNNIEMKSKVRIGDRIILEDLEWKVAEIKDEIVTLYREGVGGNSHTIKKSLMDIEPILEQQTNFS</sequence>
<accession>A0A381VCU5</accession>
<dbReference type="EMBL" id="UINC01008406">
    <property type="protein sequence ID" value="SVA37831.1"/>
    <property type="molecule type" value="Genomic_DNA"/>
</dbReference>
<protein>
    <submittedName>
        <fullName evidence="2">Uncharacterized protein</fullName>
    </submittedName>
</protein>
<evidence type="ECO:0000256" key="1">
    <source>
        <dbReference type="SAM" id="Phobius"/>
    </source>
</evidence>
<organism evidence="2">
    <name type="scientific">marine metagenome</name>
    <dbReference type="NCBI Taxonomy" id="408172"/>
    <lineage>
        <taxon>unclassified sequences</taxon>
        <taxon>metagenomes</taxon>
        <taxon>ecological metagenomes</taxon>
    </lineage>
</organism>
<feature type="transmembrane region" description="Helical" evidence="1">
    <location>
        <begin position="14"/>
        <end position="34"/>
    </location>
</feature>
<reference evidence="2" key="1">
    <citation type="submission" date="2018-05" db="EMBL/GenBank/DDBJ databases">
        <authorList>
            <person name="Lanie J.A."/>
            <person name="Ng W.-L."/>
            <person name="Kazmierczak K.M."/>
            <person name="Andrzejewski T.M."/>
            <person name="Davidsen T.M."/>
            <person name="Wayne K.J."/>
            <person name="Tettelin H."/>
            <person name="Glass J.I."/>
            <person name="Rusch D."/>
            <person name="Podicherti R."/>
            <person name="Tsui H.-C.T."/>
            <person name="Winkler M.E."/>
        </authorList>
    </citation>
    <scope>NUCLEOTIDE SEQUENCE</scope>
</reference>
<gene>
    <name evidence="2" type="ORF">METZ01_LOCUS90685</name>
</gene>
<proteinExistence type="predicted"/>
<keyword evidence="1" id="KW-0812">Transmembrane</keyword>
<name>A0A381VCU5_9ZZZZ</name>
<keyword evidence="1" id="KW-1133">Transmembrane helix</keyword>
<dbReference type="AlphaFoldDB" id="A0A381VCU5"/>